<dbReference type="PROSITE" id="PS50994">
    <property type="entry name" value="INTEGRASE"/>
    <property type="match status" value="1"/>
</dbReference>
<dbReference type="SUPFAM" id="SSF50630">
    <property type="entry name" value="Acid proteases"/>
    <property type="match status" value="1"/>
</dbReference>
<feature type="region of interest" description="Disordered" evidence="1">
    <location>
        <begin position="65"/>
        <end position="201"/>
    </location>
</feature>
<dbReference type="InterPro" id="IPR036397">
    <property type="entry name" value="RNaseH_sf"/>
</dbReference>
<dbReference type="PANTHER" id="PTHR48475:SF2">
    <property type="entry name" value="RIBONUCLEASE H"/>
    <property type="match status" value="1"/>
</dbReference>
<dbReference type="PROSITE" id="PS50879">
    <property type="entry name" value="RNASE_H_1"/>
    <property type="match status" value="1"/>
</dbReference>
<feature type="compositionally biased region" description="Basic and acidic residues" evidence="1">
    <location>
        <begin position="520"/>
        <end position="529"/>
    </location>
</feature>
<evidence type="ECO:0000313" key="4">
    <source>
        <dbReference type="EMBL" id="VFR02730.1"/>
    </source>
</evidence>
<evidence type="ECO:0000256" key="1">
    <source>
        <dbReference type="SAM" id="MobiDB-lite"/>
    </source>
</evidence>
<dbReference type="GO" id="GO:0004523">
    <property type="term" value="F:RNA-DNA hybrid ribonuclease activity"/>
    <property type="evidence" value="ECO:0007669"/>
    <property type="project" value="InterPro"/>
</dbReference>
<dbReference type="InterPro" id="IPR021109">
    <property type="entry name" value="Peptidase_aspartic_dom_sf"/>
</dbReference>
<feature type="region of interest" description="Disordered" evidence="1">
    <location>
        <begin position="485"/>
        <end position="529"/>
    </location>
</feature>
<feature type="compositionally biased region" description="Basic residues" evidence="1">
    <location>
        <begin position="86"/>
        <end position="99"/>
    </location>
</feature>
<evidence type="ECO:0000259" key="2">
    <source>
        <dbReference type="PROSITE" id="PS50879"/>
    </source>
</evidence>
<feature type="compositionally biased region" description="Basic and acidic residues" evidence="1">
    <location>
        <begin position="129"/>
        <end position="169"/>
    </location>
</feature>
<feature type="compositionally biased region" description="Basic and acidic residues" evidence="1">
    <location>
        <begin position="176"/>
        <end position="191"/>
    </location>
</feature>
<accession>A0A484NNN9</accession>
<dbReference type="InterPro" id="IPR001584">
    <property type="entry name" value="Integrase_cat-core"/>
</dbReference>
<dbReference type="CDD" id="cd00303">
    <property type="entry name" value="retropepsin_like"/>
    <property type="match status" value="1"/>
</dbReference>
<feature type="region of interest" description="Disordered" evidence="1">
    <location>
        <begin position="384"/>
        <end position="430"/>
    </location>
</feature>
<name>A0A484NNN9_9ASTE</name>
<feature type="compositionally biased region" description="Acidic residues" evidence="1">
    <location>
        <begin position="107"/>
        <end position="120"/>
    </location>
</feature>
<dbReference type="Pfam" id="PF13456">
    <property type="entry name" value="RVT_3"/>
    <property type="match status" value="1"/>
</dbReference>
<dbReference type="PANTHER" id="PTHR48475">
    <property type="entry name" value="RIBONUCLEASE H"/>
    <property type="match status" value="1"/>
</dbReference>
<dbReference type="InterPro" id="IPR002156">
    <property type="entry name" value="RNaseH_domain"/>
</dbReference>
<evidence type="ECO:0000259" key="3">
    <source>
        <dbReference type="PROSITE" id="PS50994"/>
    </source>
</evidence>
<dbReference type="CDD" id="cd09279">
    <property type="entry name" value="RNase_HI_like"/>
    <property type="match status" value="1"/>
</dbReference>
<evidence type="ECO:0000313" key="5">
    <source>
        <dbReference type="Proteomes" id="UP000595140"/>
    </source>
</evidence>
<dbReference type="OrthoDB" id="543934at2759"/>
<dbReference type="Pfam" id="PF00665">
    <property type="entry name" value="rve"/>
    <property type="match status" value="1"/>
</dbReference>
<keyword evidence="5" id="KW-1185">Reference proteome</keyword>
<organism evidence="4 5">
    <name type="scientific">Cuscuta campestris</name>
    <dbReference type="NCBI Taxonomy" id="132261"/>
    <lineage>
        <taxon>Eukaryota</taxon>
        <taxon>Viridiplantae</taxon>
        <taxon>Streptophyta</taxon>
        <taxon>Embryophyta</taxon>
        <taxon>Tracheophyta</taxon>
        <taxon>Spermatophyta</taxon>
        <taxon>Magnoliopsida</taxon>
        <taxon>eudicotyledons</taxon>
        <taxon>Gunneridae</taxon>
        <taxon>Pentapetalae</taxon>
        <taxon>asterids</taxon>
        <taxon>lamiids</taxon>
        <taxon>Solanales</taxon>
        <taxon>Convolvulaceae</taxon>
        <taxon>Cuscuteae</taxon>
        <taxon>Cuscuta</taxon>
        <taxon>Cuscuta subgen. Grammica</taxon>
        <taxon>Cuscuta sect. Cleistogrammica</taxon>
    </lineage>
</organism>
<dbReference type="SUPFAM" id="SSF53098">
    <property type="entry name" value="Ribonuclease H-like"/>
    <property type="match status" value="2"/>
</dbReference>
<dbReference type="Gene3D" id="2.40.70.10">
    <property type="entry name" value="Acid Proteases"/>
    <property type="match status" value="1"/>
</dbReference>
<feature type="domain" description="Integrase catalytic" evidence="3">
    <location>
        <begin position="1147"/>
        <end position="1312"/>
    </location>
</feature>
<dbReference type="EMBL" id="OOIL02006840">
    <property type="protein sequence ID" value="VFR02730.1"/>
    <property type="molecule type" value="Genomic_DNA"/>
</dbReference>
<dbReference type="Proteomes" id="UP000595140">
    <property type="component" value="Unassembled WGS sequence"/>
</dbReference>
<dbReference type="Pfam" id="PF03732">
    <property type="entry name" value="Retrotrans_gag"/>
    <property type="match status" value="1"/>
</dbReference>
<feature type="compositionally biased region" description="Polar residues" evidence="1">
    <location>
        <begin position="1"/>
        <end position="13"/>
    </location>
</feature>
<feature type="region of interest" description="Disordered" evidence="1">
    <location>
        <begin position="1"/>
        <end position="31"/>
    </location>
</feature>
<protein>
    <submittedName>
        <fullName evidence="4">Uncharacterized protein</fullName>
    </submittedName>
</protein>
<feature type="domain" description="RNase H type-1" evidence="2">
    <location>
        <begin position="904"/>
        <end position="1033"/>
    </location>
</feature>
<proteinExistence type="predicted"/>
<dbReference type="InterPro" id="IPR012337">
    <property type="entry name" value="RNaseH-like_sf"/>
</dbReference>
<gene>
    <name evidence="4" type="ORF">CCAM_LOCUS44505</name>
</gene>
<dbReference type="GO" id="GO:0003676">
    <property type="term" value="F:nucleic acid binding"/>
    <property type="evidence" value="ECO:0007669"/>
    <property type="project" value="InterPro"/>
</dbReference>
<sequence>MVQTRSNVPTTSHVGGEENAPGSGNGTGGIGSTPDAVQALFGLGVTTEQLQAAVAALSAMGGNVPSAGAGKAPPGPHAEHAATSQHKGKKTRRSRRRPCKAPAIEEVIVEDVPEGEEDESSEGRVSAFRRLEGEETRVSAFDRLDRGPDGRMGDLRRQITEGRRRHAEESATSDARSARPERSGERRDERTQRRHSPTAPYSQPILRTVTLFTPRVMSIPLPANFRPWQIKAYNGTTDPQDHLSKFYASMEAAAAPDEVKCRCFLATLEGSACDWFNRLPMGTIDDWDTLAEKFLTHFAANRRQRLPYSHLLNICIRKGEKVRDFIVRWEKEARDVHGADDQALVAMFQAALPRGEVRKELRKNPPPTYQETLARAKFLASEEFDDAPDSEAAPAKRAPLDSGETAKKRKKKKDYTAGPRTPSAGVYSVGAPVGTGRELALSPLPHAEAYAVTSGAKYCEYHRNNTHNTKECFTLQKEMQRLIARGPPPRDDAATPSWGPPEGRTWRKPTEPVAVAAHARNPEKRHIGRECDDLDEDEAQGYPVGFIHGGNIGGDSVAQRKRWKHMAFVAKVHQAPVPKLGRREQIQFTEKDLPNTPSPHWDALVVKMEINNAIVHRTLVDTGSSVNIMYEKTFQDLGLDRKDLKPMRTPLSGFTGDSIEAERVITVPVIIGDGAHKARLKMEFMAVSINCVHNMILGRPGLEDLECVISPYYLCMKFPTPSGIGVARGDQRLARSCYVRITKKLPRDETLVVNAQEEMRKMEARPKAEPAEGVEEVPLDPRAPERRVKIGASLMGSQRKRLVDVLAAYRVIFAWGPGDMPGVDPKIICHRLAVNPESRPVLSQQPIGALLRSPNAPSRMSKWAVFLGAFQIEFKPRPAIKGQALADFVVECTAREEPSPALETDDWWTVFTDGSSAAKNSGGGVVVIAPEGFRAYYSVRFGFKASNNEAQYEALLCGLRLAAGMNATKLRIKCDSKLVVGHVSGEFEAKDERMKKYRDTALELLKSFTAYSVEQIPRAENAEADILSKLSSDTPEHIRRMANVEELSKPSIQAFPVAMICDRPRDWTDDIVAFLKDGVLPDDAVKAKLVRTRAPGHLLRPPRSVRGVKEDNPPRILLARDCEGLRGVCEEMQGLPRVPEGTREAFNKLYPHQHSYSVRTMGVDLVGALPRGTGSVRYVIVAIDYFTKWVEAAPLASITGAQCQKFLAKQVICRFGVPEHIITDNGTQFESKPFNAFLESWGIKHNYASVGYPQTNGQVENANRTIIDGLKRKLEACGGEWTEELPYILWTYRTTPRRANGETPFALCYGFEARAPAEISIATHREEIFDPERNEEALAAELHLVHERREAAFIRAENYRRKVKSYHDGRVHARGFTEGDWVLRKRSVSRPLEGGKFAKYYEGPYIIKEVVGPSMFRL</sequence>
<dbReference type="GO" id="GO:0015074">
    <property type="term" value="P:DNA integration"/>
    <property type="evidence" value="ECO:0007669"/>
    <property type="project" value="InterPro"/>
</dbReference>
<reference evidence="4 5" key="1">
    <citation type="submission" date="2018-04" db="EMBL/GenBank/DDBJ databases">
        <authorList>
            <person name="Vogel A."/>
        </authorList>
    </citation>
    <scope>NUCLEOTIDE SEQUENCE [LARGE SCALE GENOMIC DNA]</scope>
</reference>
<dbReference type="Gene3D" id="3.30.420.10">
    <property type="entry name" value="Ribonuclease H-like superfamily/Ribonuclease H"/>
    <property type="match status" value="2"/>
</dbReference>
<dbReference type="InterPro" id="IPR005162">
    <property type="entry name" value="Retrotrans_gag_dom"/>
</dbReference>